<dbReference type="Proteomes" id="UP001203607">
    <property type="component" value="Unassembled WGS sequence"/>
</dbReference>
<dbReference type="PROSITE" id="PS51257">
    <property type="entry name" value="PROKAR_LIPOPROTEIN"/>
    <property type="match status" value="1"/>
</dbReference>
<sequence length="261" mass="28397">MKKEKLFNRIMTSATSFTIVLAGFLACSADTEDDLSIGADDDEIINSGELHPAFLEFDEDNTDIYLEGSNVVIETNGLPNHTTVYWGAGHELYIDEPGVELTPSRIPNFNGEATLRVPQNPELASSSTSTNMGAIGIAVSGAAIFNDQEGNGALNDAAASLDYTGGHIGPAEYHYHLEPTAWSEDDDNLIGILSDGFFIYGRKCHATGDYPTDLDASGGHFGITQHSSEPEYHYHMENELYLNQYYVIFPGDYQGTPNAIN</sequence>
<evidence type="ECO:0000259" key="1">
    <source>
        <dbReference type="Pfam" id="PF14240"/>
    </source>
</evidence>
<comment type="caution">
    <text evidence="2">The sequence shown here is derived from an EMBL/GenBank/DDBJ whole genome shotgun (WGS) entry which is preliminary data.</text>
</comment>
<organism evidence="2 3">
    <name type="scientific">Flagellimonas spongiicola</name>
    <dbReference type="NCBI Taxonomy" id="2942208"/>
    <lineage>
        <taxon>Bacteria</taxon>
        <taxon>Pseudomonadati</taxon>
        <taxon>Bacteroidota</taxon>
        <taxon>Flavobacteriia</taxon>
        <taxon>Flavobacteriales</taxon>
        <taxon>Flavobacteriaceae</taxon>
        <taxon>Flagellimonas</taxon>
    </lineage>
</organism>
<name>A0ABT0PUP3_9FLAO</name>
<dbReference type="EMBL" id="JAMFMA010000003">
    <property type="protein sequence ID" value="MCL6275114.1"/>
    <property type="molecule type" value="Genomic_DNA"/>
</dbReference>
<gene>
    <name evidence="2" type="ORF">M3P19_13930</name>
</gene>
<protein>
    <submittedName>
        <fullName evidence="2">YHYH protein</fullName>
    </submittedName>
</protein>
<dbReference type="RefSeq" id="WP_249658302.1">
    <property type="nucleotide sequence ID" value="NZ_JAMFMA010000003.1"/>
</dbReference>
<proteinExistence type="predicted"/>
<feature type="domain" description="YHYH" evidence="1">
    <location>
        <begin position="115"/>
        <end position="207"/>
    </location>
</feature>
<reference evidence="2 3" key="1">
    <citation type="submission" date="2022-05" db="EMBL/GenBank/DDBJ databases">
        <authorList>
            <person name="Park J.-S."/>
        </authorList>
    </citation>
    <scope>NUCLEOTIDE SEQUENCE [LARGE SCALE GENOMIC DNA]</scope>
    <source>
        <strain evidence="2 3">2012CJ35-5</strain>
    </source>
</reference>
<evidence type="ECO:0000313" key="3">
    <source>
        <dbReference type="Proteomes" id="UP001203607"/>
    </source>
</evidence>
<evidence type="ECO:0000313" key="2">
    <source>
        <dbReference type="EMBL" id="MCL6275114.1"/>
    </source>
</evidence>
<keyword evidence="3" id="KW-1185">Reference proteome</keyword>
<dbReference type="InterPro" id="IPR025924">
    <property type="entry name" value="YHYH_dom"/>
</dbReference>
<accession>A0ABT0PUP3</accession>
<dbReference type="Pfam" id="PF14240">
    <property type="entry name" value="YHYH"/>
    <property type="match status" value="1"/>
</dbReference>